<protein>
    <submittedName>
        <fullName evidence="2">Uncharacterized protein</fullName>
    </submittedName>
</protein>
<evidence type="ECO:0000313" key="3">
    <source>
        <dbReference type="Proteomes" id="UP000186004"/>
    </source>
</evidence>
<keyword evidence="3" id="KW-1185">Reference proteome</keyword>
<dbReference type="RefSeq" id="WP_076469992.1">
    <property type="nucleotide sequence ID" value="NZ_FTNF01000005.1"/>
</dbReference>
<accession>A0A1N6WKL6</accession>
<dbReference type="AlphaFoldDB" id="A0A1N6WKL6"/>
<sequence length="174" mass="19830">MNRWLERRAWRWGVAVLVVVGLAVWLYPPAHFWGPRPYRHPDGIFGVTRGDFEEDMLPHYRLSLPCDVDGLRYSNPEDMTGPMGELYLHFTTSQECLDRILAEFSAVPAQPSAMAPTDDAFPFPASAVPDTFGWRFDAESYLVFQRPGDPVDGDVVVLREDEGLSVYLRARYGY</sequence>
<dbReference type="Proteomes" id="UP000186004">
    <property type="component" value="Unassembled WGS sequence"/>
</dbReference>
<evidence type="ECO:0000313" key="2">
    <source>
        <dbReference type="EMBL" id="SIQ90667.1"/>
    </source>
</evidence>
<keyword evidence="1" id="KW-0472">Membrane</keyword>
<dbReference type="OrthoDB" id="4305709at2"/>
<proteinExistence type="predicted"/>
<keyword evidence="1" id="KW-0812">Transmembrane</keyword>
<evidence type="ECO:0000256" key="1">
    <source>
        <dbReference type="SAM" id="Phobius"/>
    </source>
</evidence>
<keyword evidence="1" id="KW-1133">Transmembrane helix</keyword>
<dbReference type="EMBL" id="FTNF01000005">
    <property type="protein sequence ID" value="SIQ90667.1"/>
    <property type="molecule type" value="Genomic_DNA"/>
</dbReference>
<feature type="transmembrane region" description="Helical" evidence="1">
    <location>
        <begin position="9"/>
        <end position="27"/>
    </location>
</feature>
<name>A0A1N6WKL6_9ACTN</name>
<organism evidence="2 3">
    <name type="scientific">Micromonospora avicenniae</name>
    <dbReference type="NCBI Taxonomy" id="1198245"/>
    <lineage>
        <taxon>Bacteria</taxon>
        <taxon>Bacillati</taxon>
        <taxon>Actinomycetota</taxon>
        <taxon>Actinomycetes</taxon>
        <taxon>Micromonosporales</taxon>
        <taxon>Micromonosporaceae</taxon>
        <taxon>Micromonospora</taxon>
    </lineage>
</organism>
<gene>
    <name evidence="2" type="ORF">SAMN05444858_10516</name>
</gene>
<reference evidence="2 3" key="1">
    <citation type="submission" date="2017-01" db="EMBL/GenBank/DDBJ databases">
        <authorList>
            <person name="Mah S.A."/>
            <person name="Swanson W.J."/>
            <person name="Moy G.W."/>
            <person name="Vacquier V.D."/>
        </authorList>
    </citation>
    <scope>NUCLEOTIDE SEQUENCE [LARGE SCALE GENOMIC DNA]</scope>
    <source>
        <strain evidence="2 3">DSM 45758</strain>
    </source>
</reference>